<evidence type="ECO:0000313" key="6">
    <source>
        <dbReference type="EMBL" id="CAF3773048.1"/>
    </source>
</evidence>
<comment type="caution">
    <text evidence="3">The sequence shown here is derived from an EMBL/GenBank/DDBJ whole genome shotgun (WGS) entry which is preliminary data.</text>
</comment>
<gene>
    <name evidence="3" type="ORF">GPM918_LOCUS11177</name>
    <name evidence="4" type="ORF">OVA965_LOCUS14692</name>
    <name evidence="5" type="ORF">SRO942_LOCUS11176</name>
    <name evidence="6" type="ORF">TMI583_LOCUS14696</name>
</gene>
<dbReference type="OrthoDB" id="10017156at2759"/>
<accession>A0A814D8Q0</accession>
<protein>
    <submittedName>
        <fullName evidence="3">Uncharacterized protein</fullName>
    </submittedName>
</protein>
<dbReference type="EMBL" id="CAJOBA010006446">
    <property type="protein sequence ID" value="CAF3773048.1"/>
    <property type="molecule type" value="Genomic_DNA"/>
</dbReference>
<dbReference type="Proteomes" id="UP000682733">
    <property type="component" value="Unassembled WGS sequence"/>
</dbReference>
<dbReference type="EMBL" id="CAJNOK010006438">
    <property type="protein sequence ID" value="CAF1003735.1"/>
    <property type="molecule type" value="Genomic_DNA"/>
</dbReference>
<organism evidence="3 7">
    <name type="scientific">Didymodactylos carnosus</name>
    <dbReference type="NCBI Taxonomy" id="1234261"/>
    <lineage>
        <taxon>Eukaryota</taxon>
        <taxon>Metazoa</taxon>
        <taxon>Spiralia</taxon>
        <taxon>Gnathifera</taxon>
        <taxon>Rotifera</taxon>
        <taxon>Eurotatoria</taxon>
        <taxon>Bdelloidea</taxon>
        <taxon>Philodinida</taxon>
        <taxon>Philodinidae</taxon>
        <taxon>Didymodactylos</taxon>
    </lineage>
</organism>
<keyword evidence="1" id="KW-0175">Coiled coil</keyword>
<name>A0A814D8Q0_9BILA</name>
<dbReference type="Proteomes" id="UP000681722">
    <property type="component" value="Unassembled WGS sequence"/>
</dbReference>
<evidence type="ECO:0000313" key="7">
    <source>
        <dbReference type="Proteomes" id="UP000663829"/>
    </source>
</evidence>
<proteinExistence type="predicted"/>
<evidence type="ECO:0000313" key="4">
    <source>
        <dbReference type="EMBL" id="CAF1003735.1"/>
    </source>
</evidence>
<evidence type="ECO:0000313" key="3">
    <source>
        <dbReference type="EMBL" id="CAF0949837.1"/>
    </source>
</evidence>
<dbReference type="EMBL" id="CAJNOQ010002289">
    <property type="protein sequence ID" value="CAF0949837.1"/>
    <property type="molecule type" value="Genomic_DNA"/>
</dbReference>
<dbReference type="Proteomes" id="UP000677228">
    <property type="component" value="Unassembled WGS sequence"/>
</dbReference>
<evidence type="ECO:0000256" key="1">
    <source>
        <dbReference type="SAM" id="Coils"/>
    </source>
</evidence>
<feature type="compositionally biased region" description="Polar residues" evidence="2">
    <location>
        <begin position="250"/>
        <end position="266"/>
    </location>
</feature>
<dbReference type="AlphaFoldDB" id="A0A814D8Q0"/>
<keyword evidence="7" id="KW-1185">Reference proteome</keyword>
<feature type="coiled-coil region" evidence="1">
    <location>
        <begin position="202"/>
        <end position="240"/>
    </location>
</feature>
<evidence type="ECO:0000256" key="2">
    <source>
        <dbReference type="SAM" id="MobiDB-lite"/>
    </source>
</evidence>
<feature type="region of interest" description="Disordered" evidence="2">
    <location>
        <begin position="250"/>
        <end position="275"/>
    </location>
</feature>
<reference evidence="3" key="1">
    <citation type="submission" date="2021-02" db="EMBL/GenBank/DDBJ databases">
        <authorList>
            <person name="Nowell W R."/>
        </authorList>
    </citation>
    <scope>NUCLEOTIDE SEQUENCE</scope>
</reference>
<dbReference type="Proteomes" id="UP000663829">
    <property type="component" value="Unassembled WGS sequence"/>
</dbReference>
<dbReference type="EMBL" id="CAJOBC010002288">
    <property type="protein sequence ID" value="CAF3725567.1"/>
    <property type="molecule type" value="Genomic_DNA"/>
</dbReference>
<sequence length="275" mass="32347">MAIPPLGIPASSTTSERISSASERILEERRQNLNSDVVDNIEIYHAHSTISQLSGECRRCLQVVSTRPQLFSYSHEQFNPPPTTSNYVDITDLEIAVLLVDLMTLKQENCELRWNCDILYREKKLFKEKIHFLEVNTKEDEVELILNNSSHTNIDDPISLQDYQTLITREKTLRAYVYRLYQLLQTTTKQLKQRQEQQNVLMIQFKLRNKELIEQIQQIEEKYQQKLAQLHMKFQNMKKAYNEQLSKLYRSSTSSNQVDHQSQSSPSHRRIQTTI</sequence>
<evidence type="ECO:0000313" key="5">
    <source>
        <dbReference type="EMBL" id="CAF3725567.1"/>
    </source>
</evidence>